<evidence type="ECO:0000313" key="12">
    <source>
        <dbReference type="Proteomes" id="UP000011087"/>
    </source>
</evidence>
<keyword evidence="6" id="KW-0406">Ion transport</keyword>
<accession>L1JL79</accession>
<reference evidence="11" key="3">
    <citation type="submission" date="2016-03" db="UniProtKB">
        <authorList>
            <consortium name="EnsemblProtists"/>
        </authorList>
    </citation>
    <scope>IDENTIFICATION</scope>
</reference>
<feature type="transmembrane region" description="Helical" evidence="9">
    <location>
        <begin position="149"/>
        <end position="170"/>
    </location>
</feature>
<evidence type="ECO:0000256" key="1">
    <source>
        <dbReference type="ARBA" id="ARBA00004651"/>
    </source>
</evidence>
<reference evidence="12" key="2">
    <citation type="submission" date="2012-11" db="EMBL/GenBank/DDBJ databases">
        <authorList>
            <person name="Kuo A."/>
            <person name="Curtis B.A."/>
            <person name="Tanifuji G."/>
            <person name="Burki F."/>
            <person name="Gruber A."/>
            <person name="Irimia M."/>
            <person name="Maruyama S."/>
            <person name="Arias M.C."/>
            <person name="Ball S.G."/>
            <person name="Gile G.H."/>
            <person name="Hirakawa Y."/>
            <person name="Hopkins J.F."/>
            <person name="Rensing S.A."/>
            <person name="Schmutz J."/>
            <person name="Symeonidi A."/>
            <person name="Elias M."/>
            <person name="Eveleigh R.J."/>
            <person name="Herman E.K."/>
            <person name="Klute M.J."/>
            <person name="Nakayama T."/>
            <person name="Obornik M."/>
            <person name="Reyes-Prieto A."/>
            <person name="Armbrust E.V."/>
            <person name="Aves S.J."/>
            <person name="Beiko R.G."/>
            <person name="Coutinho P."/>
            <person name="Dacks J.B."/>
            <person name="Durnford D.G."/>
            <person name="Fast N.M."/>
            <person name="Green B.R."/>
            <person name="Grisdale C."/>
            <person name="Hempe F."/>
            <person name="Henrissat B."/>
            <person name="Hoppner M.P."/>
            <person name="Ishida K.-I."/>
            <person name="Kim E."/>
            <person name="Koreny L."/>
            <person name="Kroth P.G."/>
            <person name="Liu Y."/>
            <person name="Malik S.-B."/>
            <person name="Maier U.G."/>
            <person name="McRose D."/>
            <person name="Mock T."/>
            <person name="Neilson J.A."/>
            <person name="Onodera N.T."/>
            <person name="Poole A.M."/>
            <person name="Pritham E.J."/>
            <person name="Richards T.A."/>
            <person name="Rocap G."/>
            <person name="Roy S.W."/>
            <person name="Sarai C."/>
            <person name="Schaack S."/>
            <person name="Shirato S."/>
            <person name="Slamovits C.H."/>
            <person name="Spencer D.F."/>
            <person name="Suzuki S."/>
            <person name="Worden A.Z."/>
            <person name="Zauner S."/>
            <person name="Barry K."/>
            <person name="Bell C."/>
            <person name="Bharti A.K."/>
            <person name="Crow J.A."/>
            <person name="Grimwood J."/>
            <person name="Kramer R."/>
            <person name="Lindquist E."/>
            <person name="Lucas S."/>
            <person name="Salamov A."/>
            <person name="McFadden G.I."/>
            <person name="Lane C.E."/>
            <person name="Keeling P.J."/>
            <person name="Gray M.W."/>
            <person name="Grigoriev I.V."/>
            <person name="Archibald J.M."/>
        </authorList>
    </citation>
    <scope>NUCLEOTIDE SEQUENCE</scope>
    <source>
        <strain evidence="12">CCMP2712</strain>
    </source>
</reference>
<comment type="subcellular location">
    <subcellularLocation>
        <location evidence="1">Cell membrane</location>
        <topology evidence="1">Multi-pass membrane protein</topology>
    </subcellularLocation>
</comment>
<dbReference type="PANTHER" id="PTHR33281">
    <property type="entry name" value="UPF0187 PROTEIN YNEE"/>
    <property type="match status" value="1"/>
</dbReference>
<dbReference type="InterPro" id="IPR044669">
    <property type="entry name" value="YneE/VCCN1/2-like"/>
</dbReference>
<dbReference type="RefSeq" id="XP_005835820.1">
    <property type="nucleotide sequence ID" value="XM_005835763.1"/>
</dbReference>
<gene>
    <name evidence="10" type="ORF">GUITHDRAFT_136496</name>
</gene>
<dbReference type="HOGENOM" id="CLU_708730_0_0_1"/>
<evidence type="ECO:0000256" key="5">
    <source>
        <dbReference type="ARBA" id="ARBA00022989"/>
    </source>
</evidence>
<dbReference type="OrthoDB" id="1368at2759"/>
<dbReference type="KEGG" id="gtt:GUITHDRAFT_136496"/>
<dbReference type="GeneID" id="17305402"/>
<feature type="compositionally biased region" description="Basic and acidic residues" evidence="8">
    <location>
        <begin position="363"/>
        <end position="380"/>
    </location>
</feature>
<evidence type="ECO:0000256" key="7">
    <source>
        <dbReference type="ARBA" id="ARBA00023136"/>
    </source>
</evidence>
<keyword evidence="3" id="KW-1003">Cell membrane</keyword>
<dbReference type="GO" id="GO:0005886">
    <property type="term" value="C:plasma membrane"/>
    <property type="evidence" value="ECO:0007669"/>
    <property type="project" value="UniProtKB-SubCell"/>
</dbReference>
<keyword evidence="5 9" id="KW-1133">Transmembrane helix</keyword>
<dbReference type="PANTHER" id="PTHR33281:SF19">
    <property type="entry name" value="VOLTAGE-DEPENDENT ANION CHANNEL-FORMING PROTEIN YNEE"/>
    <property type="match status" value="1"/>
</dbReference>
<sequence length="390" mass="44736">MCFSEAFFHFHSAKRTVHDLLDAMRTLAIHVQAYGVARSEDEVLQPDLASPETERSPSQVKITTVKRLAKSEKRLTLVRYLYPWELSKWNEATVRPLACLVMINNDISKLRNKGIYSDQVACMMSKEVKRMTQIFGEMEKLKDSPTIPFAYYQFCNWTTLAYSLTVPAAIGTYDTYYTATSLLSFFVAALFIGLNFIGNLLQNPFGLGPNDIPLEQWGQSLENELYQHFPIFKFRFGAFPLFVEDFTAYPPEDRRALYKDDSSITMFHKPSAWIVTRNKIRAAMRLGNRKLKKFREAKPTREAIVAEIMRDRRKQAFDDMSLLVQQFGAAPKDREGSNKNATQKYSKVAAEESASHPAETSEMDNKEERESETMQDKADEILNTQLRSGC</sequence>
<dbReference type="PaxDb" id="55529-EKX48840"/>
<evidence type="ECO:0000313" key="10">
    <source>
        <dbReference type="EMBL" id="EKX48840.1"/>
    </source>
</evidence>
<keyword evidence="4 9" id="KW-0812">Transmembrane</keyword>
<evidence type="ECO:0000256" key="9">
    <source>
        <dbReference type="SAM" id="Phobius"/>
    </source>
</evidence>
<feature type="region of interest" description="Disordered" evidence="8">
    <location>
        <begin position="328"/>
        <end position="390"/>
    </location>
</feature>
<dbReference type="Proteomes" id="UP000011087">
    <property type="component" value="Unassembled WGS sequence"/>
</dbReference>
<dbReference type="GO" id="GO:0005254">
    <property type="term" value="F:chloride channel activity"/>
    <property type="evidence" value="ECO:0007669"/>
    <property type="project" value="InterPro"/>
</dbReference>
<evidence type="ECO:0000256" key="3">
    <source>
        <dbReference type="ARBA" id="ARBA00022475"/>
    </source>
</evidence>
<evidence type="ECO:0000313" key="11">
    <source>
        <dbReference type="EnsemblProtists" id="EKX48840"/>
    </source>
</evidence>
<dbReference type="AlphaFoldDB" id="L1JL79"/>
<dbReference type="Pfam" id="PF25539">
    <property type="entry name" value="Bestrophin_2"/>
    <property type="match status" value="1"/>
</dbReference>
<protein>
    <recommendedName>
        <fullName evidence="13">Ion transport domain-containing protein</fullName>
    </recommendedName>
</protein>
<keyword evidence="2" id="KW-0813">Transport</keyword>
<proteinExistence type="predicted"/>
<feature type="transmembrane region" description="Helical" evidence="9">
    <location>
        <begin position="176"/>
        <end position="197"/>
    </location>
</feature>
<keyword evidence="12" id="KW-1185">Reference proteome</keyword>
<dbReference type="EMBL" id="JH992984">
    <property type="protein sequence ID" value="EKX48840.1"/>
    <property type="molecule type" value="Genomic_DNA"/>
</dbReference>
<evidence type="ECO:0000256" key="2">
    <source>
        <dbReference type="ARBA" id="ARBA00022448"/>
    </source>
</evidence>
<organism evidence="10">
    <name type="scientific">Guillardia theta (strain CCMP2712)</name>
    <name type="common">Cryptophyte</name>
    <dbReference type="NCBI Taxonomy" id="905079"/>
    <lineage>
        <taxon>Eukaryota</taxon>
        <taxon>Cryptophyceae</taxon>
        <taxon>Pyrenomonadales</taxon>
        <taxon>Geminigeraceae</taxon>
        <taxon>Guillardia</taxon>
    </lineage>
</organism>
<reference evidence="10 12" key="1">
    <citation type="journal article" date="2012" name="Nature">
        <title>Algal genomes reveal evolutionary mosaicism and the fate of nucleomorphs.</title>
        <authorList>
            <consortium name="DOE Joint Genome Institute"/>
            <person name="Curtis B.A."/>
            <person name="Tanifuji G."/>
            <person name="Burki F."/>
            <person name="Gruber A."/>
            <person name="Irimia M."/>
            <person name="Maruyama S."/>
            <person name="Arias M.C."/>
            <person name="Ball S.G."/>
            <person name="Gile G.H."/>
            <person name="Hirakawa Y."/>
            <person name="Hopkins J.F."/>
            <person name="Kuo A."/>
            <person name="Rensing S.A."/>
            <person name="Schmutz J."/>
            <person name="Symeonidi A."/>
            <person name="Elias M."/>
            <person name="Eveleigh R.J."/>
            <person name="Herman E.K."/>
            <person name="Klute M.J."/>
            <person name="Nakayama T."/>
            <person name="Obornik M."/>
            <person name="Reyes-Prieto A."/>
            <person name="Armbrust E.V."/>
            <person name="Aves S.J."/>
            <person name="Beiko R.G."/>
            <person name="Coutinho P."/>
            <person name="Dacks J.B."/>
            <person name="Durnford D.G."/>
            <person name="Fast N.M."/>
            <person name="Green B.R."/>
            <person name="Grisdale C.J."/>
            <person name="Hempel F."/>
            <person name="Henrissat B."/>
            <person name="Hoppner M.P."/>
            <person name="Ishida K."/>
            <person name="Kim E."/>
            <person name="Koreny L."/>
            <person name="Kroth P.G."/>
            <person name="Liu Y."/>
            <person name="Malik S.B."/>
            <person name="Maier U.G."/>
            <person name="McRose D."/>
            <person name="Mock T."/>
            <person name="Neilson J.A."/>
            <person name="Onodera N.T."/>
            <person name="Poole A.M."/>
            <person name="Pritham E.J."/>
            <person name="Richards T.A."/>
            <person name="Rocap G."/>
            <person name="Roy S.W."/>
            <person name="Sarai C."/>
            <person name="Schaack S."/>
            <person name="Shirato S."/>
            <person name="Slamovits C.H."/>
            <person name="Spencer D.F."/>
            <person name="Suzuki S."/>
            <person name="Worden A.Z."/>
            <person name="Zauner S."/>
            <person name="Barry K."/>
            <person name="Bell C."/>
            <person name="Bharti A.K."/>
            <person name="Crow J.A."/>
            <person name="Grimwood J."/>
            <person name="Kramer R."/>
            <person name="Lindquist E."/>
            <person name="Lucas S."/>
            <person name="Salamov A."/>
            <person name="McFadden G.I."/>
            <person name="Lane C.E."/>
            <person name="Keeling P.J."/>
            <person name="Gray M.W."/>
            <person name="Grigoriev I.V."/>
            <person name="Archibald J.M."/>
        </authorList>
    </citation>
    <scope>NUCLEOTIDE SEQUENCE</scope>
    <source>
        <strain evidence="10 12">CCMP2712</strain>
    </source>
</reference>
<evidence type="ECO:0000256" key="4">
    <source>
        <dbReference type="ARBA" id="ARBA00022692"/>
    </source>
</evidence>
<dbReference type="EnsemblProtists" id="EKX48840">
    <property type="protein sequence ID" value="EKX48840"/>
    <property type="gene ID" value="GUITHDRAFT_136496"/>
</dbReference>
<evidence type="ECO:0008006" key="13">
    <source>
        <dbReference type="Google" id="ProtNLM"/>
    </source>
</evidence>
<keyword evidence="7 9" id="KW-0472">Membrane</keyword>
<evidence type="ECO:0000256" key="8">
    <source>
        <dbReference type="SAM" id="MobiDB-lite"/>
    </source>
</evidence>
<evidence type="ECO:0000256" key="6">
    <source>
        <dbReference type="ARBA" id="ARBA00023065"/>
    </source>
</evidence>
<name>L1JL79_GUITC</name>